<keyword evidence="8" id="KW-1185">Reference proteome</keyword>
<evidence type="ECO:0008006" key="9">
    <source>
        <dbReference type="Google" id="ProtNLM"/>
    </source>
</evidence>
<protein>
    <recommendedName>
        <fullName evidence="9">Major Facilitator Superfamily protein</fullName>
    </recommendedName>
</protein>
<feature type="transmembrane region" description="Helical" evidence="6">
    <location>
        <begin position="232"/>
        <end position="250"/>
    </location>
</feature>
<reference evidence="8" key="1">
    <citation type="submission" date="2016-10" db="EMBL/GenBank/DDBJ databases">
        <authorList>
            <person name="Varghese N."/>
            <person name="Submissions S."/>
        </authorList>
    </citation>
    <scope>NUCLEOTIDE SEQUENCE [LARGE SCALE GENOMIC DNA]</scope>
    <source>
        <strain evidence="8">ATCC 700379</strain>
    </source>
</reference>
<comment type="subcellular location">
    <subcellularLocation>
        <location evidence="1">Cell membrane</location>
        <topology evidence="1">Multi-pass membrane protein</topology>
    </subcellularLocation>
</comment>
<dbReference type="PANTHER" id="PTHR23513:SF6">
    <property type="entry name" value="MAJOR FACILITATOR SUPERFAMILY ASSOCIATED DOMAIN-CONTAINING PROTEIN"/>
    <property type="match status" value="1"/>
</dbReference>
<feature type="transmembrane region" description="Helical" evidence="6">
    <location>
        <begin position="29"/>
        <end position="57"/>
    </location>
</feature>
<sequence length="426" mass="46638">MHLFIKDSAYRTLIHANIWNQLGDNLFNIVFVIFAASLNYHVLAVSLVSFITVIPAISQVLTGYLADNTHHKIKSLQIGKLFQTLLFIGITLLIAKDNTFIIFLLILLFKVISDIIGSYAEGLEIPLLKINVEDKDLNEAFSFSTAVSHMINIVGQAAGASLIILLSYDYKAFGLINTVTFIIAALIIFIGNKRINEDPFTKSSTAKKNSRSFFKSFLGSFKEVYVGLKQKPGIISTFIIFAAINVLGSASDGLINLGLLHNEHFWLINYGYTVGAANIVFSIGLILGSLIIHDFLNKLSFPKLVGILAFLIAIMAVNFVMLKSIWILLSCNFLVAYLLGKIGPRFTSNIVSATEETHLAATMGIINTVLVFGAPIGQIIFLGLANIASINIAWIIYGISSIGICSTSLLLRVPKKNSKINQTSEL</sequence>
<keyword evidence="4 6" id="KW-1133">Transmembrane helix</keyword>
<evidence type="ECO:0000313" key="7">
    <source>
        <dbReference type="EMBL" id="SFG24396.1"/>
    </source>
</evidence>
<name>A0A1I2QF58_9BACL</name>
<dbReference type="InterPro" id="IPR036259">
    <property type="entry name" value="MFS_trans_sf"/>
</dbReference>
<feature type="transmembrane region" description="Helical" evidence="6">
    <location>
        <begin position="387"/>
        <end position="411"/>
    </location>
</feature>
<feature type="transmembrane region" description="Helical" evidence="6">
    <location>
        <begin position="359"/>
        <end position="381"/>
    </location>
</feature>
<dbReference type="PANTHER" id="PTHR23513">
    <property type="entry name" value="INTEGRAL MEMBRANE EFFLUX PROTEIN-RELATED"/>
    <property type="match status" value="1"/>
</dbReference>
<feature type="transmembrane region" description="Helical" evidence="6">
    <location>
        <begin position="304"/>
        <end position="321"/>
    </location>
</feature>
<accession>A0A1I2QF58</accession>
<dbReference type="Gene3D" id="1.20.1250.20">
    <property type="entry name" value="MFS general substrate transporter like domains"/>
    <property type="match status" value="1"/>
</dbReference>
<keyword evidence="3 6" id="KW-0812">Transmembrane</keyword>
<dbReference type="EMBL" id="FOOY01000006">
    <property type="protein sequence ID" value="SFG24396.1"/>
    <property type="molecule type" value="Genomic_DNA"/>
</dbReference>
<dbReference type="RefSeq" id="WP_093670899.1">
    <property type="nucleotide sequence ID" value="NZ_FOOY01000006.1"/>
</dbReference>
<evidence type="ECO:0000256" key="5">
    <source>
        <dbReference type="ARBA" id="ARBA00023136"/>
    </source>
</evidence>
<gene>
    <name evidence="7" type="ORF">SAMN02982927_01113</name>
</gene>
<evidence type="ECO:0000256" key="6">
    <source>
        <dbReference type="SAM" id="Phobius"/>
    </source>
</evidence>
<dbReference type="Proteomes" id="UP000198752">
    <property type="component" value="Unassembled WGS sequence"/>
</dbReference>
<evidence type="ECO:0000256" key="2">
    <source>
        <dbReference type="ARBA" id="ARBA00022475"/>
    </source>
</evidence>
<feature type="transmembrane region" description="Helical" evidence="6">
    <location>
        <begin position="270"/>
        <end position="292"/>
    </location>
</feature>
<dbReference type="OrthoDB" id="2989542at2"/>
<feature type="transmembrane region" description="Helical" evidence="6">
    <location>
        <begin position="327"/>
        <end position="347"/>
    </location>
</feature>
<evidence type="ECO:0000256" key="4">
    <source>
        <dbReference type="ARBA" id="ARBA00022989"/>
    </source>
</evidence>
<evidence type="ECO:0000313" key="8">
    <source>
        <dbReference type="Proteomes" id="UP000198752"/>
    </source>
</evidence>
<dbReference type="GO" id="GO:0005886">
    <property type="term" value="C:plasma membrane"/>
    <property type="evidence" value="ECO:0007669"/>
    <property type="project" value="UniProtKB-SubCell"/>
</dbReference>
<keyword evidence="5 6" id="KW-0472">Membrane</keyword>
<keyword evidence="2" id="KW-1003">Cell membrane</keyword>
<feature type="transmembrane region" description="Helical" evidence="6">
    <location>
        <begin position="172"/>
        <end position="192"/>
    </location>
</feature>
<evidence type="ECO:0000256" key="3">
    <source>
        <dbReference type="ARBA" id="ARBA00022692"/>
    </source>
</evidence>
<dbReference type="SUPFAM" id="SSF103473">
    <property type="entry name" value="MFS general substrate transporter"/>
    <property type="match status" value="1"/>
</dbReference>
<dbReference type="STRING" id="269670.SAMN02982927_01113"/>
<organism evidence="7 8">
    <name type="scientific">Sporolactobacillus nakayamae</name>
    <dbReference type="NCBI Taxonomy" id="269670"/>
    <lineage>
        <taxon>Bacteria</taxon>
        <taxon>Bacillati</taxon>
        <taxon>Bacillota</taxon>
        <taxon>Bacilli</taxon>
        <taxon>Bacillales</taxon>
        <taxon>Sporolactobacillaceae</taxon>
        <taxon>Sporolactobacillus</taxon>
    </lineage>
</organism>
<dbReference type="AlphaFoldDB" id="A0A1I2QF58"/>
<evidence type="ECO:0000256" key="1">
    <source>
        <dbReference type="ARBA" id="ARBA00004651"/>
    </source>
</evidence>
<proteinExistence type="predicted"/>